<dbReference type="AlphaFoldDB" id="A0ABD0KIB8"/>
<reference evidence="2 3" key="1">
    <citation type="journal article" date="2023" name="Sci. Data">
        <title>Genome assembly of the Korean intertidal mud-creeper Batillaria attramentaria.</title>
        <authorList>
            <person name="Patra A.K."/>
            <person name="Ho P.T."/>
            <person name="Jun S."/>
            <person name="Lee S.J."/>
            <person name="Kim Y."/>
            <person name="Won Y.J."/>
        </authorList>
    </citation>
    <scope>NUCLEOTIDE SEQUENCE [LARGE SCALE GENOMIC DNA]</scope>
    <source>
        <strain evidence="2">Wonlab-2016</strain>
    </source>
</reference>
<dbReference type="EMBL" id="JACVVK020000173">
    <property type="protein sequence ID" value="KAK7486841.1"/>
    <property type="molecule type" value="Genomic_DNA"/>
</dbReference>
<feature type="domain" description="Reverse transcriptase" evidence="1">
    <location>
        <begin position="1"/>
        <end position="174"/>
    </location>
</feature>
<feature type="non-terminal residue" evidence="2">
    <location>
        <position position="1"/>
    </location>
</feature>
<feature type="non-terminal residue" evidence="2">
    <location>
        <position position="207"/>
    </location>
</feature>
<proteinExistence type="predicted"/>
<evidence type="ECO:0000313" key="2">
    <source>
        <dbReference type="EMBL" id="KAK7486841.1"/>
    </source>
</evidence>
<evidence type="ECO:0000313" key="3">
    <source>
        <dbReference type="Proteomes" id="UP001519460"/>
    </source>
</evidence>
<gene>
    <name evidence="2" type="ORF">BaRGS_00021988</name>
</gene>
<dbReference type="InterPro" id="IPR000477">
    <property type="entry name" value="RT_dom"/>
</dbReference>
<dbReference type="Proteomes" id="UP001519460">
    <property type="component" value="Unassembled WGS sequence"/>
</dbReference>
<protein>
    <recommendedName>
        <fullName evidence="1">Reverse transcriptase domain-containing protein</fullName>
    </recommendedName>
</protein>
<accession>A0ABD0KIB8</accession>
<comment type="caution">
    <text evidence="2">The sequence shown here is derived from an EMBL/GenBank/DDBJ whole genome shotgun (WGS) entry which is preliminary data.</text>
</comment>
<dbReference type="Pfam" id="PF00078">
    <property type="entry name" value="RVT_1"/>
    <property type="match status" value="1"/>
</dbReference>
<dbReference type="PROSITE" id="PS50878">
    <property type="entry name" value="RT_POL"/>
    <property type="match status" value="1"/>
</dbReference>
<organism evidence="2 3">
    <name type="scientific">Batillaria attramentaria</name>
    <dbReference type="NCBI Taxonomy" id="370345"/>
    <lineage>
        <taxon>Eukaryota</taxon>
        <taxon>Metazoa</taxon>
        <taxon>Spiralia</taxon>
        <taxon>Lophotrochozoa</taxon>
        <taxon>Mollusca</taxon>
        <taxon>Gastropoda</taxon>
        <taxon>Caenogastropoda</taxon>
        <taxon>Sorbeoconcha</taxon>
        <taxon>Cerithioidea</taxon>
        <taxon>Batillariidae</taxon>
        <taxon>Batillaria</taxon>
    </lineage>
</organism>
<sequence length="207" mass="22752">VTTFFDIKRAFDTVWHAKLLDKLSSIGISGRLYQFVQAFLADRRISVRVGASLSDEHILDMGVPQGSVIAPTLFSVMLHDIEAKNVNTRKSSPLLRRSFTFVACPDIVYTKSHVCTPSAVKPTLACGSYLGRAICHPALLQAGLTSPPQNVSTPTTTLAALGGRQWNAFIGAEYGLCYFAVEKESWIKDEERDLSKQLTLCSSRTQL</sequence>
<dbReference type="PANTHER" id="PTHR33332">
    <property type="entry name" value="REVERSE TRANSCRIPTASE DOMAIN-CONTAINING PROTEIN"/>
    <property type="match status" value="1"/>
</dbReference>
<keyword evidence="3" id="KW-1185">Reference proteome</keyword>
<name>A0ABD0KIB8_9CAEN</name>
<evidence type="ECO:0000259" key="1">
    <source>
        <dbReference type="PROSITE" id="PS50878"/>
    </source>
</evidence>